<dbReference type="PANTHER" id="PTHR46470:SF2">
    <property type="entry name" value="GLYCERALDEHYDE 3-PHOSPHATE PHOSPHATASE"/>
    <property type="match status" value="1"/>
</dbReference>
<dbReference type="PRINTS" id="PR00413">
    <property type="entry name" value="HADHALOGNASE"/>
</dbReference>
<evidence type="ECO:0000313" key="6">
    <source>
        <dbReference type="Proteomes" id="UP000053039"/>
    </source>
</evidence>
<comment type="cofactor">
    <cofactor evidence="1">
        <name>Mg(2+)</name>
        <dbReference type="ChEBI" id="CHEBI:18420"/>
    </cofactor>
</comment>
<dbReference type="OrthoDB" id="3680851at2"/>
<accession>A0A101N1D7</accession>
<keyword evidence="4" id="KW-0460">Magnesium</keyword>
<evidence type="ECO:0000256" key="4">
    <source>
        <dbReference type="ARBA" id="ARBA00022842"/>
    </source>
</evidence>
<dbReference type="Gene3D" id="1.20.120.710">
    <property type="entry name" value="Haloacid dehalogenase hydrolase-like domain"/>
    <property type="match status" value="1"/>
</dbReference>
<dbReference type="Pfam" id="PF13419">
    <property type="entry name" value="HAD_2"/>
    <property type="match status" value="1"/>
</dbReference>
<name>A0A101N1D7_9ACTN</name>
<dbReference type="SFLD" id="SFLDS00003">
    <property type="entry name" value="Haloacid_Dehalogenase"/>
    <property type="match status" value="1"/>
</dbReference>
<sequence>MRLAIFDLDGTLVDRTGAFADAITSLSQDHGYGPEIEQWLLTELADYAERGDFDRLRATFSVGESADHLWRVYIDRMAASMHCRPAVLHSLERLKEAGWSIAVATNGASDIQRAKIHATGLSDLIDGIAASGDIDIRKPDPRLFELAAARCGTQLTRGDWMTGDNPETDIVGGHDAGLRTIWVTGRPWPEGLVTPHHTVDDVVEAVGYLLDQDAA</sequence>
<proteinExistence type="predicted"/>
<dbReference type="Proteomes" id="UP000053039">
    <property type="component" value="Unassembled WGS sequence"/>
</dbReference>
<evidence type="ECO:0000313" key="5">
    <source>
        <dbReference type="EMBL" id="KUM84765.1"/>
    </source>
</evidence>
<dbReference type="InterPro" id="IPR041492">
    <property type="entry name" value="HAD_2"/>
</dbReference>
<dbReference type="GO" id="GO:0016791">
    <property type="term" value="F:phosphatase activity"/>
    <property type="evidence" value="ECO:0007669"/>
    <property type="project" value="TreeGrafter"/>
</dbReference>
<dbReference type="AlphaFoldDB" id="A0A101N1D7"/>
<protein>
    <submittedName>
        <fullName evidence="5">Hydrolase</fullName>
    </submittedName>
</protein>
<keyword evidence="2" id="KW-0479">Metal-binding</keyword>
<comment type="caution">
    <text evidence="5">The sequence shown here is derived from an EMBL/GenBank/DDBJ whole genome shotgun (WGS) entry which is preliminary data.</text>
</comment>
<dbReference type="InterPro" id="IPR036412">
    <property type="entry name" value="HAD-like_sf"/>
</dbReference>
<dbReference type="InterPro" id="IPR006439">
    <property type="entry name" value="HAD-SF_hydro_IA"/>
</dbReference>
<evidence type="ECO:0000256" key="1">
    <source>
        <dbReference type="ARBA" id="ARBA00001946"/>
    </source>
</evidence>
<dbReference type="SFLD" id="SFLDG01129">
    <property type="entry name" value="C1.5:_HAD__Beta-PGM__Phosphata"/>
    <property type="match status" value="1"/>
</dbReference>
<dbReference type="SUPFAM" id="SSF56784">
    <property type="entry name" value="HAD-like"/>
    <property type="match status" value="1"/>
</dbReference>
<keyword evidence="3 5" id="KW-0378">Hydrolase</keyword>
<dbReference type="InterPro" id="IPR051400">
    <property type="entry name" value="HAD-like_hydrolase"/>
</dbReference>
<dbReference type="GO" id="GO:0046872">
    <property type="term" value="F:metal ion binding"/>
    <property type="evidence" value="ECO:0007669"/>
    <property type="project" value="UniProtKB-KW"/>
</dbReference>
<dbReference type="Gene3D" id="3.40.50.1000">
    <property type="entry name" value="HAD superfamily/HAD-like"/>
    <property type="match status" value="1"/>
</dbReference>
<evidence type="ECO:0000256" key="2">
    <source>
        <dbReference type="ARBA" id="ARBA00022723"/>
    </source>
</evidence>
<reference evidence="5 6" key="1">
    <citation type="submission" date="2015-10" db="EMBL/GenBank/DDBJ databases">
        <title>Draft genome sequence of Streptomyces pseudovenezuelae DSM 40212, type strain for the species Streptomyces pseudovenezuelae.</title>
        <authorList>
            <person name="Ruckert C."/>
            <person name="Winkler A."/>
            <person name="Kalinowski J."/>
            <person name="Kampfer P."/>
            <person name="Glaeser S."/>
        </authorList>
    </citation>
    <scope>NUCLEOTIDE SEQUENCE [LARGE SCALE GENOMIC DNA]</scope>
    <source>
        <strain evidence="5 6">DSM 40212</strain>
    </source>
</reference>
<dbReference type="InterPro" id="IPR023214">
    <property type="entry name" value="HAD_sf"/>
</dbReference>
<gene>
    <name evidence="5" type="ORF">AQI94_29865</name>
</gene>
<evidence type="ECO:0000256" key="3">
    <source>
        <dbReference type="ARBA" id="ARBA00022801"/>
    </source>
</evidence>
<dbReference type="PANTHER" id="PTHR46470">
    <property type="entry name" value="N-ACYLNEURAMINATE-9-PHOSPHATASE"/>
    <property type="match status" value="1"/>
</dbReference>
<dbReference type="RefSeq" id="WP_031040525.1">
    <property type="nucleotide sequence ID" value="NZ_JBIBHV010000001.1"/>
</dbReference>
<dbReference type="EMBL" id="LMWM01000030">
    <property type="protein sequence ID" value="KUM84765.1"/>
    <property type="molecule type" value="Genomic_DNA"/>
</dbReference>
<organism evidence="5 6">
    <name type="scientific">Streptomyces pseudovenezuelae</name>
    <dbReference type="NCBI Taxonomy" id="67350"/>
    <lineage>
        <taxon>Bacteria</taxon>
        <taxon>Bacillati</taxon>
        <taxon>Actinomycetota</taxon>
        <taxon>Actinomycetes</taxon>
        <taxon>Kitasatosporales</taxon>
        <taxon>Streptomycetaceae</taxon>
        <taxon>Streptomyces</taxon>
        <taxon>Streptomyces aurantiacus group</taxon>
    </lineage>
</organism>
<dbReference type="GO" id="GO:0044281">
    <property type="term" value="P:small molecule metabolic process"/>
    <property type="evidence" value="ECO:0007669"/>
    <property type="project" value="UniProtKB-ARBA"/>
</dbReference>